<dbReference type="Pfam" id="PF19055">
    <property type="entry name" value="ABC2_membrane_7"/>
    <property type="match status" value="1"/>
</dbReference>
<feature type="domain" description="ABC transporter" evidence="7">
    <location>
        <begin position="20"/>
        <end position="80"/>
    </location>
</feature>
<proteinExistence type="inferred from homology"/>
<dbReference type="GO" id="GO:0016887">
    <property type="term" value="F:ATP hydrolysis activity"/>
    <property type="evidence" value="ECO:0007669"/>
    <property type="project" value="InterPro"/>
</dbReference>
<dbReference type="SUPFAM" id="SSF52540">
    <property type="entry name" value="P-loop containing nucleoside triphosphate hydrolases"/>
    <property type="match status" value="1"/>
</dbReference>
<evidence type="ECO:0000259" key="7">
    <source>
        <dbReference type="Pfam" id="PF00005"/>
    </source>
</evidence>
<evidence type="ECO:0000256" key="2">
    <source>
        <dbReference type="ARBA" id="ARBA00005814"/>
    </source>
</evidence>
<keyword evidence="10" id="KW-1185">Reference proteome</keyword>
<evidence type="ECO:0000313" key="9">
    <source>
        <dbReference type="EMBL" id="KAJ9599055.1"/>
    </source>
</evidence>
<evidence type="ECO:0000256" key="6">
    <source>
        <dbReference type="ARBA" id="ARBA00023136"/>
    </source>
</evidence>
<dbReference type="InterPro" id="IPR050352">
    <property type="entry name" value="ABCG_transporters"/>
</dbReference>
<dbReference type="GO" id="GO:0140359">
    <property type="term" value="F:ABC-type transporter activity"/>
    <property type="evidence" value="ECO:0007669"/>
    <property type="project" value="InterPro"/>
</dbReference>
<dbReference type="InterPro" id="IPR027417">
    <property type="entry name" value="P-loop_NTPase"/>
</dbReference>
<evidence type="ECO:0000256" key="4">
    <source>
        <dbReference type="ARBA" id="ARBA00022692"/>
    </source>
</evidence>
<dbReference type="EMBL" id="JASPKZ010000838">
    <property type="protein sequence ID" value="KAJ9599055.1"/>
    <property type="molecule type" value="Genomic_DNA"/>
</dbReference>
<dbReference type="Pfam" id="PF00005">
    <property type="entry name" value="ABC_tran"/>
    <property type="match status" value="1"/>
</dbReference>
<gene>
    <name evidence="9" type="ORF">L9F63_010447</name>
</gene>
<dbReference type="InterPro" id="IPR043926">
    <property type="entry name" value="ABCG_dom"/>
</dbReference>
<evidence type="ECO:0000259" key="8">
    <source>
        <dbReference type="Pfam" id="PF19055"/>
    </source>
</evidence>
<dbReference type="AlphaFoldDB" id="A0AAD8AHW9"/>
<feature type="domain" description="ABC transporter family G" evidence="8">
    <location>
        <begin position="109"/>
        <end position="163"/>
    </location>
</feature>
<comment type="subcellular location">
    <subcellularLocation>
        <location evidence="1">Membrane</location>
        <topology evidence="1">Multi-pass membrane protein</topology>
    </subcellularLocation>
</comment>
<name>A0AAD8AHW9_DIPPU</name>
<dbReference type="Gene3D" id="3.40.50.300">
    <property type="entry name" value="P-loop containing nucleotide triphosphate hydrolases"/>
    <property type="match status" value="1"/>
</dbReference>
<evidence type="ECO:0000256" key="1">
    <source>
        <dbReference type="ARBA" id="ARBA00004141"/>
    </source>
</evidence>
<evidence type="ECO:0000256" key="3">
    <source>
        <dbReference type="ARBA" id="ARBA00022448"/>
    </source>
</evidence>
<dbReference type="Proteomes" id="UP001233999">
    <property type="component" value="Unassembled WGS sequence"/>
</dbReference>
<reference evidence="9" key="1">
    <citation type="journal article" date="2023" name="IScience">
        <title>Live-bearing cockroach genome reveals convergent evolutionary mechanisms linked to viviparity in insects and beyond.</title>
        <authorList>
            <person name="Fouks B."/>
            <person name="Harrison M.C."/>
            <person name="Mikhailova A.A."/>
            <person name="Marchal E."/>
            <person name="English S."/>
            <person name="Carruthers M."/>
            <person name="Jennings E.C."/>
            <person name="Chiamaka E.L."/>
            <person name="Frigard R.A."/>
            <person name="Pippel M."/>
            <person name="Attardo G.M."/>
            <person name="Benoit J.B."/>
            <person name="Bornberg-Bauer E."/>
            <person name="Tobe S.S."/>
        </authorList>
    </citation>
    <scope>NUCLEOTIDE SEQUENCE</scope>
    <source>
        <strain evidence="9">Stay&amp;Tobe</strain>
    </source>
</reference>
<keyword evidence="5" id="KW-1133">Transmembrane helix</keyword>
<dbReference type="InterPro" id="IPR003439">
    <property type="entry name" value="ABC_transporter-like_ATP-bd"/>
</dbReference>
<dbReference type="GO" id="GO:0005524">
    <property type="term" value="F:ATP binding"/>
    <property type="evidence" value="ECO:0007669"/>
    <property type="project" value="InterPro"/>
</dbReference>
<evidence type="ECO:0000256" key="5">
    <source>
        <dbReference type="ARBA" id="ARBA00022989"/>
    </source>
</evidence>
<dbReference type="PANTHER" id="PTHR48041:SF118">
    <property type="entry name" value="ATP-BINDING CASSETTE TRANSPORTER (ABC TRANSPORTER) FAMILY G MEMBER 16"/>
    <property type="match status" value="1"/>
</dbReference>
<keyword evidence="3" id="KW-0813">Transport</keyword>
<organism evidence="9 10">
    <name type="scientific">Diploptera punctata</name>
    <name type="common">Pacific beetle cockroach</name>
    <dbReference type="NCBI Taxonomy" id="6984"/>
    <lineage>
        <taxon>Eukaryota</taxon>
        <taxon>Metazoa</taxon>
        <taxon>Ecdysozoa</taxon>
        <taxon>Arthropoda</taxon>
        <taxon>Hexapoda</taxon>
        <taxon>Insecta</taxon>
        <taxon>Pterygota</taxon>
        <taxon>Neoptera</taxon>
        <taxon>Polyneoptera</taxon>
        <taxon>Dictyoptera</taxon>
        <taxon>Blattodea</taxon>
        <taxon>Blaberoidea</taxon>
        <taxon>Blaberidae</taxon>
        <taxon>Diplopterinae</taxon>
        <taxon>Diploptera</taxon>
    </lineage>
</organism>
<sequence>MLSFLTTEETLMVTADLKLGTKVTKTRKKSLVNEILELLGLFKVKDTLAGKLSGGEQKRLSIGVELLTNPPVMFFDEPTSGLDSVSSLQMVSYLKCLAQAGRTVICTIHQPSSRLFEMFDDIYLLAEGQCLYSGPLEQLTNVLEQQGFICPKYYNRADFAIEIACKERGENIDKLIAISKNQHLKSQDISTSDTADVQDDTRETIAMPDVENSKQLYEDLNCFIY</sequence>
<reference evidence="9" key="2">
    <citation type="submission" date="2023-05" db="EMBL/GenBank/DDBJ databases">
        <authorList>
            <person name="Fouks B."/>
        </authorList>
    </citation>
    <scope>NUCLEOTIDE SEQUENCE</scope>
    <source>
        <strain evidence="9">Stay&amp;Tobe</strain>
        <tissue evidence="9">Testes</tissue>
    </source>
</reference>
<feature type="non-terminal residue" evidence="9">
    <location>
        <position position="225"/>
    </location>
</feature>
<protein>
    <submittedName>
        <fullName evidence="9">Uncharacterized protein</fullName>
    </submittedName>
</protein>
<accession>A0AAD8AHW9</accession>
<dbReference type="PANTHER" id="PTHR48041">
    <property type="entry name" value="ABC TRANSPORTER G FAMILY MEMBER 28"/>
    <property type="match status" value="1"/>
</dbReference>
<keyword evidence="6" id="KW-0472">Membrane</keyword>
<comment type="caution">
    <text evidence="9">The sequence shown here is derived from an EMBL/GenBank/DDBJ whole genome shotgun (WGS) entry which is preliminary data.</text>
</comment>
<evidence type="ECO:0000313" key="10">
    <source>
        <dbReference type="Proteomes" id="UP001233999"/>
    </source>
</evidence>
<comment type="similarity">
    <text evidence="2">Belongs to the ABC transporter superfamily. ABCG family. Eye pigment precursor importer (TC 3.A.1.204) subfamily.</text>
</comment>
<keyword evidence="4" id="KW-0812">Transmembrane</keyword>
<dbReference type="GO" id="GO:0005886">
    <property type="term" value="C:plasma membrane"/>
    <property type="evidence" value="ECO:0007669"/>
    <property type="project" value="TreeGrafter"/>
</dbReference>